<dbReference type="PRINTS" id="PR00662">
    <property type="entry name" value="G6PISOMERASE"/>
</dbReference>
<keyword evidence="2" id="KW-0324">Glycolysis</keyword>
<proteinExistence type="predicted"/>
<dbReference type="PANTHER" id="PTHR11469:SF1">
    <property type="entry name" value="GLUCOSE-6-PHOSPHATE ISOMERASE"/>
    <property type="match status" value="1"/>
</dbReference>
<dbReference type="PANTHER" id="PTHR11469">
    <property type="entry name" value="GLUCOSE-6-PHOSPHATE ISOMERASE"/>
    <property type="match status" value="1"/>
</dbReference>
<protein>
    <submittedName>
        <fullName evidence="4">Uncharacterized protein</fullName>
    </submittedName>
</protein>
<dbReference type="AlphaFoldDB" id="A0A381UC52"/>
<dbReference type="SUPFAM" id="SSF53697">
    <property type="entry name" value="SIS domain"/>
    <property type="match status" value="1"/>
</dbReference>
<organism evidence="4">
    <name type="scientific">marine metagenome</name>
    <dbReference type="NCBI Taxonomy" id="408172"/>
    <lineage>
        <taxon>unclassified sequences</taxon>
        <taxon>metagenomes</taxon>
        <taxon>ecological metagenomes</taxon>
    </lineage>
</organism>
<keyword evidence="1" id="KW-0312">Gluconeogenesis</keyword>
<dbReference type="GO" id="GO:0004347">
    <property type="term" value="F:glucose-6-phosphate isomerase activity"/>
    <property type="evidence" value="ECO:0007669"/>
    <property type="project" value="InterPro"/>
</dbReference>
<name>A0A381UC52_9ZZZZ</name>
<dbReference type="EMBL" id="UINC01006076">
    <property type="protein sequence ID" value="SVA25321.1"/>
    <property type="molecule type" value="Genomic_DNA"/>
</dbReference>
<evidence type="ECO:0000256" key="1">
    <source>
        <dbReference type="ARBA" id="ARBA00022432"/>
    </source>
</evidence>
<evidence type="ECO:0000256" key="3">
    <source>
        <dbReference type="ARBA" id="ARBA00023235"/>
    </source>
</evidence>
<dbReference type="GO" id="GO:0005829">
    <property type="term" value="C:cytosol"/>
    <property type="evidence" value="ECO:0007669"/>
    <property type="project" value="TreeGrafter"/>
</dbReference>
<dbReference type="InterPro" id="IPR035476">
    <property type="entry name" value="SIS_PGI_1"/>
</dbReference>
<dbReference type="CDD" id="cd05016">
    <property type="entry name" value="SIS_PGI_2"/>
    <property type="match status" value="1"/>
</dbReference>
<sequence length="408" mass="45775">MTNLNINYHNVDFSRHLVLPSNNDSIISQTQNILKDLPSLNIVHNNKLLNQTIQQATHFANGKENFIVFGTGGSNLGSKALINILQGHEKNKIIFHDNIDPINFQNSIDTINLNTTGFIVISKSGSTPETLSQFASIIEIFDQKNNLKALFSNVLIITEDKISPLSQIAHANKCTILKHEKSIGGRYSIFSNVGMIPAIIAGLDVKQIHAGALSVIEDKSGRENYKIGQFFRYQNSHYSLTNSVILTYSDALYYFGKWYLQLWAESLGKNKKGITAIHAVGTTDQHSQLQLYLDGPKDKFFTFITTNHSNQGLKLHSSTMKEHGVNYLVNKTMGDLMQAEQQATMDTFKKNNFAYREINLPIIDEFSIGQLMAMSIIETVATCLYFEVDPFDQPAVEQGKKLTKQYLS</sequence>
<dbReference type="GO" id="GO:0006096">
    <property type="term" value="P:glycolytic process"/>
    <property type="evidence" value="ECO:0007669"/>
    <property type="project" value="UniProtKB-KW"/>
</dbReference>
<evidence type="ECO:0000256" key="2">
    <source>
        <dbReference type="ARBA" id="ARBA00023152"/>
    </source>
</evidence>
<dbReference type="GO" id="GO:0006094">
    <property type="term" value="P:gluconeogenesis"/>
    <property type="evidence" value="ECO:0007669"/>
    <property type="project" value="UniProtKB-KW"/>
</dbReference>
<dbReference type="Pfam" id="PF00342">
    <property type="entry name" value="PGI"/>
    <property type="match status" value="1"/>
</dbReference>
<dbReference type="CDD" id="cd05015">
    <property type="entry name" value="SIS_PGI_1"/>
    <property type="match status" value="1"/>
</dbReference>
<accession>A0A381UC52</accession>
<evidence type="ECO:0000313" key="4">
    <source>
        <dbReference type="EMBL" id="SVA25321.1"/>
    </source>
</evidence>
<dbReference type="PROSITE" id="PS51463">
    <property type="entry name" value="P_GLUCOSE_ISOMERASE_3"/>
    <property type="match status" value="1"/>
</dbReference>
<dbReference type="GO" id="GO:0048029">
    <property type="term" value="F:monosaccharide binding"/>
    <property type="evidence" value="ECO:0007669"/>
    <property type="project" value="TreeGrafter"/>
</dbReference>
<gene>
    <name evidence="4" type="ORF">METZ01_LOCUS78175</name>
</gene>
<dbReference type="InterPro" id="IPR035482">
    <property type="entry name" value="SIS_PGI_2"/>
</dbReference>
<dbReference type="Gene3D" id="3.40.50.10490">
    <property type="entry name" value="Glucose-6-phosphate isomerase like protein, domain 1"/>
    <property type="match status" value="2"/>
</dbReference>
<keyword evidence="3" id="KW-0413">Isomerase</keyword>
<dbReference type="GO" id="GO:0097367">
    <property type="term" value="F:carbohydrate derivative binding"/>
    <property type="evidence" value="ECO:0007669"/>
    <property type="project" value="InterPro"/>
</dbReference>
<dbReference type="InterPro" id="IPR001672">
    <property type="entry name" value="G6P_Isomerase"/>
</dbReference>
<dbReference type="GO" id="GO:0051156">
    <property type="term" value="P:glucose 6-phosphate metabolic process"/>
    <property type="evidence" value="ECO:0007669"/>
    <property type="project" value="TreeGrafter"/>
</dbReference>
<reference evidence="4" key="1">
    <citation type="submission" date="2018-05" db="EMBL/GenBank/DDBJ databases">
        <authorList>
            <person name="Lanie J.A."/>
            <person name="Ng W.-L."/>
            <person name="Kazmierczak K.M."/>
            <person name="Andrzejewski T.M."/>
            <person name="Davidsen T.M."/>
            <person name="Wayne K.J."/>
            <person name="Tettelin H."/>
            <person name="Glass J.I."/>
            <person name="Rusch D."/>
            <person name="Podicherti R."/>
            <person name="Tsui H.-C.T."/>
            <person name="Winkler M.E."/>
        </authorList>
    </citation>
    <scope>NUCLEOTIDE SEQUENCE</scope>
</reference>
<dbReference type="InterPro" id="IPR046348">
    <property type="entry name" value="SIS_dom_sf"/>
</dbReference>